<dbReference type="EMBL" id="BNEC01000005">
    <property type="protein sequence ID" value="GHI72518.1"/>
    <property type="molecule type" value="Genomic_DNA"/>
</dbReference>
<accession>A0ABQ3SWK0</accession>
<evidence type="ECO:0000313" key="3">
    <source>
        <dbReference type="Proteomes" id="UP000613974"/>
    </source>
</evidence>
<dbReference type="Proteomes" id="UP000613974">
    <property type="component" value="Unassembled WGS sequence"/>
</dbReference>
<keyword evidence="3" id="KW-1185">Reference proteome</keyword>
<protein>
    <submittedName>
        <fullName evidence="2">Uncharacterized protein</fullName>
    </submittedName>
</protein>
<gene>
    <name evidence="2" type="ORF">Snoj_64360</name>
</gene>
<evidence type="ECO:0000256" key="1">
    <source>
        <dbReference type="SAM" id="MobiDB-lite"/>
    </source>
</evidence>
<dbReference type="InterPro" id="IPR006311">
    <property type="entry name" value="TAT_signal"/>
</dbReference>
<dbReference type="PROSITE" id="PS51318">
    <property type="entry name" value="TAT"/>
    <property type="match status" value="1"/>
</dbReference>
<evidence type="ECO:0000313" key="2">
    <source>
        <dbReference type="EMBL" id="GHI72518.1"/>
    </source>
</evidence>
<reference evidence="3" key="1">
    <citation type="submission" date="2023-07" db="EMBL/GenBank/DDBJ databases">
        <title>Whole genome shotgun sequence of Streptomyces nojiriensis NBRC 13794.</title>
        <authorList>
            <person name="Komaki H."/>
            <person name="Tamura T."/>
        </authorList>
    </citation>
    <scope>NUCLEOTIDE SEQUENCE [LARGE SCALE GENOMIC DNA]</scope>
    <source>
        <strain evidence="3">NBRC 13794</strain>
    </source>
</reference>
<dbReference type="RefSeq" id="WP_189735266.1">
    <property type="nucleotide sequence ID" value="NZ_BMRL01000003.1"/>
</dbReference>
<comment type="caution">
    <text evidence="2">The sequence shown here is derived from an EMBL/GenBank/DDBJ whole genome shotgun (WGS) entry which is preliminary data.</text>
</comment>
<dbReference type="GeneID" id="95590755"/>
<organism evidence="2 3">
    <name type="scientific">Streptomyces nojiriensis</name>
    <dbReference type="NCBI Taxonomy" id="66374"/>
    <lineage>
        <taxon>Bacteria</taxon>
        <taxon>Bacillati</taxon>
        <taxon>Actinomycetota</taxon>
        <taxon>Actinomycetes</taxon>
        <taxon>Kitasatosporales</taxon>
        <taxon>Streptomycetaceae</taxon>
        <taxon>Streptomyces</taxon>
    </lineage>
</organism>
<feature type="region of interest" description="Disordered" evidence="1">
    <location>
        <begin position="38"/>
        <end position="64"/>
    </location>
</feature>
<name>A0ABQ3SWK0_9ACTN</name>
<sequence>MARSHTRTRTRTRRLVLPVVATVLAALAASGAGLMYGARGAPAAPRTPHSSTAPAPHGGGSGHRLWSVFKHLWTTVGMAGDSPHARHNADGRRTPTVVSGYAAQGRDDAAGGGPRVHTGYFGSRLKEAADQR</sequence>
<proteinExistence type="predicted"/>